<dbReference type="InterPro" id="IPR018114">
    <property type="entry name" value="TRYPSIN_HIS"/>
</dbReference>
<feature type="non-terminal residue" evidence="10">
    <location>
        <position position="242"/>
    </location>
</feature>
<dbReference type="GO" id="GO:0006508">
    <property type="term" value="P:proteolysis"/>
    <property type="evidence" value="ECO:0007669"/>
    <property type="project" value="UniProtKB-KW"/>
</dbReference>
<evidence type="ECO:0000313" key="11">
    <source>
        <dbReference type="Proteomes" id="UP000568556"/>
    </source>
</evidence>
<feature type="domain" description="Peptidase S1" evidence="9">
    <location>
        <begin position="2"/>
        <end position="242"/>
    </location>
</feature>
<comment type="catalytic activity">
    <reaction evidence="1">
        <text>Preferential cleavage: Arg-|-Xaa, Lys-|-Xaa.</text>
        <dbReference type="EC" id="3.4.21.10"/>
    </reaction>
</comment>
<dbReference type="EMBL" id="VXAQ01002015">
    <property type="protein sequence ID" value="NXL67039.1"/>
    <property type="molecule type" value="Genomic_DNA"/>
</dbReference>
<evidence type="ECO:0000256" key="6">
    <source>
        <dbReference type="ARBA" id="ARBA00022825"/>
    </source>
</evidence>
<name>A0A7L0UJM7_CHOAC</name>
<dbReference type="InterPro" id="IPR033116">
    <property type="entry name" value="TRYPSIN_SER"/>
</dbReference>
<evidence type="ECO:0000256" key="8">
    <source>
        <dbReference type="RuleBase" id="RU363034"/>
    </source>
</evidence>
<dbReference type="OrthoDB" id="6339452at2759"/>
<dbReference type="SMART" id="SM00020">
    <property type="entry name" value="Tryp_SPc"/>
    <property type="match status" value="1"/>
</dbReference>
<evidence type="ECO:0000256" key="2">
    <source>
        <dbReference type="ARBA" id="ARBA00012050"/>
    </source>
</evidence>
<dbReference type="EC" id="3.4.21.10" evidence="2"/>
<proteinExistence type="predicted"/>
<accession>A0A7L0UJM7</accession>
<dbReference type="FunFam" id="2.40.10.10:FF:000003">
    <property type="entry name" value="Transmembrane serine protease 3"/>
    <property type="match status" value="1"/>
</dbReference>
<evidence type="ECO:0000256" key="7">
    <source>
        <dbReference type="ARBA" id="ARBA00023157"/>
    </source>
</evidence>
<dbReference type="AlphaFoldDB" id="A0A7L0UJM7"/>
<reference evidence="10 11" key="1">
    <citation type="submission" date="2019-09" db="EMBL/GenBank/DDBJ databases">
        <title>Bird 10,000 Genomes (B10K) Project - Family phase.</title>
        <authorList>
            <person name="Zhang G."/>
        </authorList>
    </citation>
    <scope>NUCLEOTIDE SEQUENCE [LARGE SCALE GENOMIC DNA]</scope>
    <source>
        <strain evidence="10">B10K-DU-008-62</strain>
        <tissue evidence="10">Mixed tissue sample</tissue>
    </source>
</reference>
<evidence type="ECO:0000256" key="1">
    <source>
        <dbReference type="ARBA" id="ARBA00001656"/>
    </source>
</evidence>
<dbReference type="InterPro" id="IPR001254">
    <property type="entry name" value="Trypsin_dom"/>
</dbReference>
<gene>
    <name evidence="10" type="primary">Acr_0</name>
    <name evidence="10" type="ORF">CHOACU_R10459</name>
</gene>
<evidence type="ECO:0000313" key="10">
    <source>
        <dbReference type="EMBL" id="NXL67039.1"/>
    </source>
</evidence>
<evidence type="ECO:0000259" key="9">
    <source>
        <dbReference type="PROSITE" id="PS50240"/>
    </source>
</evidence>
<dbReference type="PROSITE" id="PS50240">
    <property type="entry name" value="TRYPSIN_DOM"/>
    <property type="match status" value="1"/>
</dbReference>
<keyword evidence="11" id="KW-1185">Reference proteome</keyword>
<dbReference type="SUPFAM" id="SSF50494">
    <property type="entry name" value="Trypsin-like serine proteases"/>
    <property type="match status" value="1"/>
</dbReference>
<keyword evidence="4 8" id="KW-0645">Protease</keyword>
<dbReference type="InterPro" id="IPR009003">
    <property type="entry name" value="Peptidase_S1_PA"/>
</dbReference>
<evidence type="ECO:0000256" key="4">
    <source>
        <dbReference type="ARBA" id="ARBA00022670"/>
    </source>
</evidence>
<keyword evidence="6 8" id="KW-0720">Serine protease</keyword>
<dbReference type="PROSITE" id="PS00134">
    <property type="entry name" value="TRYPSIN_HIS"/>
    <property type="match status" value="1"/>
</dbReference>
<dbReference type="Proteomes" id="UP000568556">
    <property type="component" value="Unassembled WGS sequence"/>
</dbReference>
<dbReference type="CDD" id="cd00190">
    <property type="entry name" value="Tryp_SPc"/>
    <property type="match status" value="1"/>
</dbReference>
<comment type="caution">
    <text evidence="10">The sequence shown here is derived from an EMBL/GenBank/DDBJ whole genome shotgun (WGS) entry which is preliminary data.</text>
</comment>
<protein>
    <recommendedName>
        <fullName evidence="3">Acrosin</fullName>
        <ecNumber evidence="2">3.4.21.10</ecNumber>
    </recommendedName>
</protein>
<dbReference type="GO" id="GO:0007340">
    <property type="term" value="P:acrosome reaction"/>
    <property type="evidence" value="ECO:0007669"/>
    <property type="project" value="TreeGrafter"/>
</dbReference>
<organism evidence="10 11">
    <name type="scientific">Chordeiles acutipennis</name>
    <name type="common">Lesser nighthawk</name>
    <name type="synonym">Caprimulgus acutipennis</name>
    <dbReference type="NCBI Taxonomy" id="118183"/>
    <lineage>
        <taxon>Eukaryota</taxon>
        <taxon>Metazoa</taxon>
        <taxon>Chordata</taxon>
        <taxon>Craniata</taxon>
        <taxon>Vertebrata</taxon>
        <taxon>Euteleostomi</taxon>
        <taxon>Archelosauria</taxon>
        <taxon>Archosauria</taxon>
        <taxon>Dinosauria</taxon>
        <taxon>Saurischia</taxon>
        <taxon>Theropoda</taxon>
        <taxon>Coelurosauria</taxon>
        <taxon>Aves</taxon>
        <taxon>Neognathae</taxon>
        <taxon>Neoaves</taxon>
        <taxon>Strisores</taxon>
        <taxon>Caprimulgiformes</taxon>
        <taxon>Caprimulgidae</taxon>
        <taxon>Chordeilinae</taxon>
        <taxon>Chordeiles</taxon>
    </lineage>
</organism>
<dbReference type="PANTHER" id="PTHR24252:SF8">
    <property type="entry name" value="ACROSIN"/>
    <property type="match status" value="1"/>
</dbReference>
<dbReference type="GO" id="GO:0004252">
    <property type="term" value="F:serine-type endopeptidase activity"/>
    <property type="evidence" value="ECO:0007669"/>
    <property type="project" value="InterPro"/>
</dbReference>
<dbReference type="PRINTS" id="PR00722">
    <property type="entry name" value="CHYMOTRYPSIN"/>
</dbReference>
<dbReference type="Gene3D" id="2.40.10.10">
    <property type="entry name" value="Trypsin-like serine proteases"/>
    <property type="match status" value="2"/>
</dbReference>
<evidence type="ECO:0000256" key="3">
    <source>
        <dbReference type="ARBA" id="ARBA00017161"/>
    </source>
</evidence>
<dbReference type="PROSITE" id="PS00135">
    <property type="entry name" value="TRYPSIN_SER"/>
    <property type="match status" value="1"/>
</dbReference>
<dbReference type="InterPro" id="IPR001314">
    <property type="entry name" value="Peptidase_S1A"/>
</dbReference>
<evidence type="ECO:0000256" key="5">
    <source>
        <dbReference type="ARBA" id="ARBA00022801"/>
    </source>
</evidence>
<keyword evidence="7" id="KW-1015">Disulfide bond</keyword>
<dbReference type="InterPro" id="IPR043504">
    <property type="entry name" value="Peptidase_S1_PA_chymotrypsin"/>
</dbReference>
<keyword evidence="5 8" id="KW-0378">Hydrolase</keyword>
<dbReference type="PANTHER" id="PTHR24252">
    <property type="entry name" value="ACROSIN-RELATED"/>
    <property type="match status" value="1"/>
</dbReference>
<feature type="non-terminal residue" evidence="10">
    <location>
        <position position="1"/>
    </location>
</feature>
<sequence>RVVGGSDAQPGAWPWIVSIQNPRKAGTGHVCGGSLISPQWVLTAAHCFFTVRDITTWRVVIGATQLTQLGPEAQVRRVKRLLVHEHYVSVSEENDVALLELDQPVQCSDYIRIACVPDASMRVSQLTNCYVSGWGSTTTSFGGPTDVLQEAKVRLIDVKVCNSSRWYGGEIHPHTLCAGYPWGGIDTCQGDSGGPLSCQDNHADYFWLVGLTSWGKGCARVRRPGIYTSVQHFYDWMLVQMG</sequence>
<dbReference type="Pfam" id="PF00089">
    <property type="entry name" value="Trypsin"/>
    <property type="match status" value="1"/>
</dbReference>